<gene>
    <name evidence="9" type="ORF">Scep_022901</name>
</gene>
<dbReference type="PANTHER" id="PTHR44307:SF2">
    <property type="entry name" value="PHOSPHOETHANOLAMINE METHYLTRANSFERASE ISOFORM X1"/>
    <property type="match status" value="1"/>
</dbReference>
<evidence type="ECO:0000256" key="3">
    <source>
        <dbReference type="ARBA" id="ARBA00022603"/>
    </source>
</evidence>
<evidence type="ECO:0000256" key="5">
    <source>
        <dbReference type="ARBA" id="ARBA00035674"/>
    </source>
</evidence>
<keyword evidence="10" id="KW-1185">Reference proteome</keyword>
<evidence type="ECO:0000256" key="6">
    <source>
        <dbReference type="ARBA" id="ARBA00047619"/>
    </source>
</evidence>
<name>A0AAP0F8X6_9MAGN</name>
<keyword evidence="3" id="KW-0489">Methyltransferase</keyword>
<proteinExistence type="predicted"/>
<dbReference type="Proteomes" id="UP001419268">
    <property type="component" value="Unassembled WGS sequence"/>
</dbReference>
<sequence length="369" mass="42039">MAQRWRATMRNDAENCMEQRRDGTLSDRSIPDDTQQQWTTRHDFDEALLRGGLLAKKTRGVCHEGKQSVKGGHGLIGNGVEITDHSADKPALFKKFFKWLKPVGMVLISDYCKCTGPPSIKFAEYIKQRGYDLHDVEAYGQIKHLDQRRGINLTDSSEMPPTVNELYLHLHTVNHDGMTFIDTRSERFYLDFDSASLPEHAWRRRLNNHANLLREFGVTFREAMKMKAPIDPFTRESCKPSASQGVPLGGMGYAVVVSSAILGKPDDHGISSWGWNLSGRILHIMLYFQGHGLFMMMLKEAGFSDVVAEDRTDQQTSFIFNCFIEKEKDEFISDFSQEDYDDIVNGWKAKLARSSSGEQRWGLFIAKKN</sequence>
<dbReference type="GO" id="GO:0032259">
    <property type="term" value="P:methylation"/>
    <property type="evidence" value="ECO:0007669"/>
    <property type="project" value="UniProtKB-KW"/>
</dbReference>
<accession>A0AAP0F8X6</accession>
<organism evidence="9 10">
    <name type="scientific">Stephania cephalantha</name>
    <dbReference type="NCBI Taxonomy" id="152367"/>
    <lineage>
        <taxon>Eukaryota</taxon>
        <taxon>Viridiplantae</taxon>
        <taxon>Streptophyta</taxon>
        <taxon>Embryophyta</taxon>
        <taxon>Tracheophyta</taxon>
        <taxon>Spermatophyta</taxon>
        <taxon>Magnoliopsida</taxon>
        <taxon>Ranunculales</taxon>
        <taxon>Menispermaceae</taxon>
        <taxon>Menispermoideae</taxon>
        <taxon>Cissampelideae</taxon>
        <taxon>Stephania</taxon>
    </lineage>
</organism>
<dbReference type="Gene3D" id="3.40.50.150">
    <property type="entry name" value="Vaccinia Virus protein VP39"/>
    <property type="match status" value="2"/>
</dbReference>
<evidence type="ECO:0000256" key="1">
    <source>
        <dbReference type="ARBA" id="ARBA00004969"/>
    </source>
</evidence>
<dbReference type="GO" id="GO:0000234">
    <property type="term" value="F:phosphoethanolamine N-methyltransferase activity"/>
    <property type="evidence" value="ECO:0007669"/>
    <property type="project" value="UniProtKB-EC"/>
</dbReference>
<comment type="catalytic activity">
    <reaction evidence="6">
        <text>N,N-dimethylethanolamine phosphate + S-adenosyl-L-methionine = phosphocholine + S-adenosyl-L-homocysteine + H(+)</text>
        <dbReference type="Rhea" id="RHEA:25325"/>
        <dbReference type="ChEBI" id="CHEBI:15378"/>
        <dbReference type="ChEBI" id="CHEBI:57856"/>
        <dbReference type="ChEBI" id="CHEBI:58641"/>
        <dbReference type="ChEBI" id="CHEBI:59789"/>
        <dbReference type="ChEBI" id="CHEBI:295975"/>
        <dbReference type="EC" id="2.1.1.103"/>
    </reaction>
    <physiologicalReaction direction="left-to-right" evidence="6">
        <dbReference type="Rhea" id="RHEA:25326"/>
    </physiologicalReaction>
</comment>
<dbReference type="AlphaFoldDB" id="A0AAP0F8X6"/>
<evidence type="ECO:0000313" key="9">
    <source>
        <dbReference type="EMBL" id="KAK9106057.1"/>
    </source>
</evidence>
<feature type="compositionally biased region" description="Basic and acidic residues" evidence="8">
    <location>
        <begin position="9"/>
        <end position="31"/>
    </location>
</feature>
<comment type="pathway">
    <text evidence="1">Phospholipid metabolism; phosphatidylcholine biosynthesis.</text>
</comment>
<evidence type="ECO:0000256" key="4">
    <source>
        <dbReference type="ARBA" id="ARBA00022679"/>
    </source>
</evidence>
<keyword evidence="4" id="KW-0808">Transferase</keyword>
<dbReference type="PANTHER" id="PTHR44307">
    <property type="entry name" value="PHOSPHOETHANOLAMINE METHYLTRANSFERASE"/>
    <property type="match status" value="1"/>
</dbReference>
<comment type="caution">
    <text evidence="9">The sequence shown here is derived from an EMBL/GenBank/DDBJ whole genome shotgun (WGS) entry which is preliminary data.</text>
</comment>
<dbReference type="InterPro" id="IPR029063">
    <property type="entry name" value="SAM-dependent_MTases_sf"/>
</dbReference>
<evidence type="ECO:0000256" key="8">
    <source>
        <dbReference type="SAM" id="MobiDB-lite"/>
    </source>
</evidence>
<comment type="catalytic activity">
    <reaction evidence="7">
        <text>N-methylethanolamine phosphate + S-adenosyl-L-methionine = N,N-dimethylethanolamine phosphate + S-adenosyl-L-homocysteine + H(+)</text>
        <dbReference type="Rhea" id="RHEA:25321"/>
        <dbReference type="ChEBI" id="CHEBI:15378"/>
        <dbReference type="ChEBI" id="CHEBI:57781"/>
        <dbReference type="ChEBI" id="CHEBI:57856"/>
        <dbReference type="ChEBI" id="CHEBI:58641"/>
        <dbReference type="ChEBI" id="CHEBI:59789"/>
        <dbReference type="EC" id="2.1.1.103"/>
    </reaction>
    <physiologicalReaction direction="left-to-right" evidence="7">
        <dbReference type="Rhea" id="RHEA:25322"/>
    </physiologicalReaction>
</comment>
<feature type="region of interest" description="Disordered" evidence="8">
    <location>
        <begin position="1"/>
        <end position="35"/>
    </location>
</feature>
<evidence type="ECO:0000256" key="2">
    <source>
        <dbReference type="ARBA" id="ARBA00005189"/>
    </source>
</evidence>
<dbReference type="EC" id="2.1.1.103" evidence="5"/>
<evidence type="ECO:0000313" key="10">
    <source>
        <dbReference type="Proteomes" id="UP001419268"/>
    </source>
</evidence>
<dbReference type="EMBL" id="JBBNAG010000009">
    <property type="protein sequence ID" value="KAK9106057.1"/>
    <property type="molecule type" value="Genomic_DNA"/>
</dbReference>
<reference evidence="9 10" key="1">
    <citation type="submission" date="2024-01" db="EMBL/GenBank/DDBJ databases">
        <title>Genome assemblies of Stephania.</title>
        <authorList>
            <person name="Yang L."/>
        </authorList>
    </citation>
    <scope>NUCLEOTIDE SEQUENCE [LARGE SCALE GENOMIC DNA]</scope>
    <source>
        <strain evidence="9">JXDWG</strain>
        <tissue evidence="9">Leaf</tissue>
    </source>
</reference>
<protein>
    <recommendedName>
        <fullName evidence="5">phosphoethanolamine N-methyltransferase</fullName>
        <ecNumber evidence="5">2.1.1.103</ecNumber>
    </recommendedName>
</protein>
<evidence type="ECO:0000256" key="7">
    <source>
        <dbReference type="ARBA" id="ARBA00047841"/>
    </source>
</evidence>
<comment type="pathway">
    <text evidence="2">Lipid metabolism.</text>
</comment>